<proteinExistence type="predicted"/>
<protein>
    <submittedName>
        <fullName evidence="1">Uncharacterized protein</fullName>
    </submittedName>
</protein>
<organism evidence="1 2">
    <name type="scientific">Svornostia abyssi</name>
    <dbReference type="NCBI Taxonomy" id="2898438"/>
    <lineage>
        <taxon>Bacteria</taxon>
        <taxon>Bacillati</taxon>
        <taxon>Actinomycetota</taxon>
        <taxon>Thermoleophilia</taxon>
        <taxon>Solirubrobacterales</taxon>
        <taxon>Baekduiaceae</taxon>
        <taxon>Svornostia</taxon>
    </lineage>
</organism>
<sequence length="176" mass="18476">MLRETGAYPGDGTGGPVMDGVRRLVAALGDDDVTTSRALTIASIGDYGGRTQFTGDGSAAHPDLHDRDVLAVLPFQAADDRFVVPVYVMTRNLARTYGGAGGPARFDLPEERYQLTIGGTDAARVRASAVDPLTGAAVPVDVVRRTDDGWVVVEMPVTDSPRLLILDDAAAGPELP</sequence>
<dbReference type="Proteomes" id="UP001058860">
    <property type="component" value="Chromosome"/>
</dbReference>
<name>A0ABY5PK23_9ACTN</name>
<evidence type="ECO:0000313" key="2">
    <source>
        <dbReference type="Proteomes" id="UP001058860"/>
    </source>
</evidence>
<evidence type="ECO:0000313" key="1">
    <source>
        <dbReference type="EMBL" id="UUY05049.1"/>
    </source>
</evidence>
<keyword evidence="2" id="KW-1185">Reference proteome</keyword>
<dbReference type="RefSeq" id="WP_353865518.1">
    <property type="nucleotide sequence ID" value="NZ_CP088295.1"/>
</dbReference>
<accession>A0ABY5PK23</accession>
<dbReference type="EMBL" id="CP088295">
    <property type="protein sequence ID" value="UUY05049.1"/>
    <property type="molecule type" value="Genomic_DNA"/>
</dbReference>
<reference evidence="2" key="1">
    <citation type="submission" date="2021-11" db="EMBL/GenBank/DDBJ databases">
        <title>Cultivation dependent microbiological survey of springs from the worlds oldest radium mine currently devoted to the extraction of radon-saturated water.</title>
        <authorList>
            <person name="Kapinusova G."/>
            <person name="Smrhova T."/>
            <person name="Strejcek M."/>
            <person name="Suman J."/>
            <person name="Jani K."/>
            <person name="Pajer P."/>
            <person name="Uhlik O."/>
        </authorList>
    </citation>
    <scope>NUCLEOTIDE SEQUENCE [LARGE SCALE GENOMIC DNA]</scope>
    <source>
        <strain evidence="2">J379</strain>
    </source>
</reference>
<gene>
    <name evidence="1" type="ORF">LRS13_05835</name>
</gene>